<evidence type="ECO:0000313" key="1">
    <source>
        <dbReference type="EMBL" id="KAH1114860.1"/>
    </source>
</evidence>
<comment type="caution">
    <text evidence="1">The sequence shown here is derived from an EMBL/GenBank/DDBJ whole genome shotgun (WGS) entry which is preliminary data.</text>
</comment>
<evidence type="ECO:0000313" key="2">
    <source>
        <dbReference type="Proteomes" id="UP000828251"/>
    </source>
</evidence>
<proteinExistence type="predicted"/>
<protein>
    <submittedName>
        <fullName evidence="1">Uncharacterized protein</fullName>
    </submittedName>
</protein>
<name>A0A9D3W9Y5_9ROSI</name>
<dbReference type="Proteomes" id="UP000828251">
    <property type="component" value="Unassembled WGS sequence"/>
</dbReference>
<sequence>LKSYSSNHIGVEVEECDERLRWRLTGDFNEIMYTFEKVRGVSRDERRMEAFRGELMDCKLIDVGYSRVWFT</sequence>
<feature type="non-terminal residue" evidence="1">
    <location>
        <position position="1"/>
    </location>
</feature>
<reference evidence="1 2" key="1">
    <citation type="journal article" date="2021" name="Plant Biotechnol. J.">
        <title>Multi-omics assisted identification of the key and species-specific regulatory components of drought-tolerant mechanisms in Gossypium stocksii.</title>
        <authorList>
            <person name="Yu D."/>
            <person name="Ke L."/>
            <person name="Zhang D."/>
            <person name="Wu Y."/>
            <person name="Sun Y."/>
            <person name="Mei J."/>
            <person name="Sun J."/>
            <person name="Sun Y."/>
        </authorList>
    </citation>
    <scope>NUCLEOTIDE SEQUENCE [LARGE SCALE GENOMIC DNA]</scope>
    <source>
        <strain evidence="2">cv. E1</strain>
        <tissue evidence="1">Leaf</tissue>
    </source>
</reference>
<gene>
    <name evidence="1" type="ORF">J1N35_008238</name>
</gene>
<accession>A0A9D3W9Y5</accession>
<dbReference type="OrthoDB" id="1750221at2759"/>
<dbReference type="EMBL" id="JAIQCV010000003">
    <property type="protein sequence ID" value="KAH1114860.1"/>
    <property type="molecule type" value="Genomic_DNA"/>
</dbReference>
<keyword evidence="2" id="KW-1185">Reference proteome</keyword>
<organism evidence="1 2">
    <name type="scientific">Gossypium stocksii</name>
    <dbReference type="NCBI Taxonomy" id="47602"/>
    <lineage>
        <taxon>Eukaryota</taxon>
        <taxon>Viridiplantae</taxon>
        <taxon>Streptophyta</taxon>
        <taxon>Embryophyta</taxon>
        <taxon>Tracheophyta</taxon>
        <taxon>Spermatophyta</taxon>
        <taxon>Magnoliopsida</taxon>
        <taxon>eudicotyledons</taxon>
        <taxon>Gunneridae</taxon>
        <taxon>Pentapetalae</taxon>
        <taxon>rosids</taxon>
        <taxon>malvids</taxon>
        <taxon>Malvales</taxon>
        <taxon>Malvaceae</taxon>
        <taxon>Malvoideae</taxon>
        <taxon>Gossypium</taxon>
    </lineage>
</organism>
<dbReference type="AlphaFoldDB" id="A0A9D3W9Y5"/>